<dbReference type="InterPro" id="IPR005101">
    <property type="entry name" value="Cryptochr/Photolyase_FAD-bd"/>
</dbReference>
<feature type="region of interest" description="Disordered" evidence="5">
    <location>
        <begin position="725"/>
        <end position="749"/>
    </location>
</feature>
<dbReference type="Pfam" id="PF03441">
    <property type="entry name" value="FAD_binding_7"/>
    <property type="match status" value="1"/>
</dbReference>
<dbReference type="SUPFAM" id="SSF48173">
    <property type="entry name" value="Cryptochrome/photolyase FAD-binding domain"/>
    <property type="match status" value="1"/>
</dbReference>
<dbReference type="SUPFAM" id="SSF52425">
    <property type="entry name" value="Cryptochrome/photolyase, N-terminal domain"/>
    <property type="match status" value="1"/>
</dbReference>
<name>A0AAV9I3C0_9RHOD</name>
<evidence type="ECO:0000256" key="4">
    <source>
        <dbReference type="PIRSR" id="PIRSR602081-1"/>
    </source>
</evidence>
<comment type="caution">
    <text evidence="7">The sequence shown here is derived from an EMBL/GenBank/DDBJ whole genome shotgun (WGS) entry which is preliminary data.</text>
</comment>
<dbReference type="Gene3D" id="3.40.50.620">
    <property type="entry name" value="HUPs"/>
    <property type="match status" value="1"/>
</dbReference>
<evidence type="ECO:0000313" key="7">
    <source>
        <dbReference type="EMBL" id="KAK4522534.1"/>
    </source>
</evidence>
<evidence type="ECO:0000256" key="5">
    <source>
        <dbReference type="SAM" id="MobiDB-lite"/>
    </source>
</evidence>
<reference evidence="7 8" key="1">
    <citation type="submission" date="2022-07" db="EMBL/GenBank/DDBJ databases">
        <title>Genome-wide signatures of adaptation to extreme environments.</title>
        <authorList>
            <person name="Cho C.H."/>
            <person name="Yoon H.S."/>
        </authorList>
    </citation>
    <scope>NUCLEOTIDE SEQUENCE [LARGE SCALE GENOMIC DNA]</scope>
    <source>
        <strain evidence="7 8">108.79 E11</strain>
    </source>
</reference>
<keyword evidence="2 4" id="KW-0285">Flavoprotein</keyword>
<accession>A0AAV9I3C0</accession>
<dbReference type="InterPro" id="IPR036134">
    <property type="entry name" value="Crypto/Photolyase_FAD-like_sf"/>
</dbReference>
<feature type="domain" description="Photolyase/cryptochrome alpha/beta" evidence="6">
    <location>
        <begin position="27"/>
        <end position="156"/>
    </location>
</feature>
<dbReference type="Gene3D" id="1.25.40.80">
    <property type="match status" value="1"/>
</dbReference>
<dbReference type="InterPro" id="IPR014729">
    <property type="entry name" value="Rossmann-like_a/b/a_fold"/>
</dbReference>
<dbReference type="Pfam" id="PF00875">
    <property type="entry name" value="DNA_photolyase"/>
    <property type="match status" value="1"/>
</dbReference>
<evidence type="ECO:0000256" key="1">
    <source>
        <dbReference type="ARBA" id="ARBA00005862"/>
    </source>
</evidence>
<sequence>MRLQRAEQGATCEYGRRLPGNYKDASVSIVWFRGHDLRVEDNPALYAAVERGCGILPVFIWDEECFGEWKLGNMAKWWLFSSLKCLCKQLEKRGSRLVLLKGNSEEILVSLVRKMRANAIFWNKSYDIISQRLDKKIIDRLNALQVEVSIREEDALSNGLQGNQDNHSKYLVENFSSWMNSNSSFRNLQLVGKPDIIPKPILSAIDSLDAIRWEDLEIEEEVSTRMNFVGWRPGCVAAKYALKQYAKSYLTAYNGNNSPTHILSRSKLSPHIRFGEITCRQAYCEMRKISQNISIENHSWILGKLFTKSFFRNSFHVHLQTRSTFMECLSNFPFKFEKYIYEMFIQGQTGYPIVDAAIRALRFSGWIRMSLRYLLFQFFVLYLMLPWKIGCYWFYSHCIDAELSTNLILSENPLESLLKNSLGKVIDISAASRRIDPFGNFIKRWVSELSALDSKCIHSPWKANKVYLDSCNIQLGISYPFPIVYPRLSRRRAKETLGFLQALLSLERRGRTLEDGNVACSDRTKRGRSCESNDTTEWESTKCRKTRTHIQVVHAKNDQGNGLYPDKTANQACNAPNVRRYSLNRETLDCLSPVMKNTYHHSSYVYSSSVASPWWSVFDEWNNSDERISPHVLSPSPEFLDSVFHYDHARSSCHLLNAEKPDFPNILWSPHKNFISKSRKGRNMEYSLLSIDVTLPQQHPIYSYQPVEERSDSFVNSSFVHSTSQSGFQSSEQQSNVSSIKSVQHPKPGRRDISLEEKRVVLESIAKDSSSVFHMFARFISENYDLTNCSSRPDSKDFIRLRNIRHEYDRWKPRHVKLLKLAEMKQFFSAFLNLDVSDERDRHYHGGIRGPYVYGIQQKIT</sequence>
<keyword evidence="8" id="KW-1185">Reference proteome</keyword>
<dbReference type="PANTHER" id="PTHR11455:SF18">
    <property type="entry name" value="SI:CH1073-390K14.1"/>
    <property type="match status" value="1"/>
</dbReference>
<dbReference type="AlphaFoldDB" id="A0AAV9I3C0"/>
<dbReference type="GO" id="GO:0005737">
    <property type="term" value="C:cytoplasm"/>
    <property type="evidence" value="ECO:0007669"/>
    <property type="project" value="TreeGrafter"/>
</dbReference>
<dbReference type="PANTHER" id="PTHR11455">
    <property type="entry name" value="CRYPTOCHROME"/>
    <property type="match status" value="1"/>
</dbReference>
<dbReference type="EMBL" id="JANCYU010000006">
    <property type="protein sequence ID" value="KAK4522534.1"/>
    <property type="molecule type" value="Genomic_DNA"/>
</dbReference>
<feature type="binding site" evidence="4">
    <location>
        <position position="253"/>
    </location>
    <ligand>
        <name>FAD</name>
        <dbReference type="ChEBI" id="CHEBI:57692"/>
    </ligand>
</feature>
<evidence type="ECO:0000259" key="6">
    <source>
        <dbReference type="PROSITE" id="PS51645"/>
    </source>
</evidence>
<dbReference type="PROSITE" id="PS51645">
    <property type="entry name" value="PHR_CRY_ALPHA_BETA"/>
    <property type="match status" value="1"/>
</dbReference>
<proteinExistence type="inferred from homology"/>
<dbReference type="GO" id="GO:0071949">
    <property type="term" value="F:FAD binding"/>
    <property type="evidence" value="ECO:0007669"/>
    <property type="project" value="TreeGrafter"/>
</dbReference>
<dbReference type="Gene3D" id="1.10.579.10">
    <property type="entry name" value="DNA Cyclobutane Dipyrimidine Photolyase, subunit A, domain 3"/>
    <property type="match status" value="1"/>
</dbReference>
<dbReference type="InterPro" id="IPR036155">
    <property type="entry name" value="Crypto/Photolyase_N_sf"/>
</dbReference>
<evidence type="ECO:0000256" key="3">
    <source>
        <dbReference type="ARBA" id="ARBA00022827"/>
    </source>
</evidence>
<dbReference type="GO" id="GO:0003677">
    <property type="term" value="F:DNA binding"/>
    <property type="evidence" value="ECO:0007669"/>
    <property type="project" value="TreeGrafter"/>
</dbReference>
<feature type="compositionally biased region" description="Low complexity" evidence="5">
    <location>
        <begin position="725"/>
        <end position="735"/>
    </location>
</feature>
<dbReference type="GO" id="GO:0003904">
    <property type="term" value="F:deoxyribodipyrimidine photo-lyase activity"/>
    <property type="evidence" value="ECO:0007669"/>
    <property type="project" value="TreeGrafter"/>
</dbReference>
<gene>
    <name evidence="7" type="ORF">GAYE_PCTG10G0424</name>
</gene>
<evidence type="ECO:0000313" key="8">
    <source>
        <dbReference type="Proteomes" id="UP001300502"/>
    </source>
</evidence>
<evidence type="ECO:0000256" key="2">
    <source>
        <dbReference type="ARBA" id="ARBA00022630"/>
    </source>
</evidence>
<dbReference type="InterPro" id="IPR002081">
    <property type="entry name" value="Cryptochrome/DNA_photolyase_1"/>
</dbReference>
<dbReference type="GO" id="GO:0005634">
    <property type="term" value="C:nucleus"/>
    <property type="evidence" value="ECO:0007669"/>
    <property type="project" value="TreeGrafter"/>
</dbReference>
<comment type="cofactor">
    <cofactor evidence="4">
        <name>FAD</name>
        <dbReference type="ChEBI" id="CHEBI:57692"/>
    </cofactor>
    <text evidence="4">Binds 1 FAD per subunit.</text>
</comment>
<protein>
    <recommendedName>
        <fullName evidence="6">Photolyase/cryptochrome alpha/beta domain-containing protein</fullName>
    </recommendedName>
</protein>
<organism evidence="7 8">
    <name type="scientific">Galdieria yellowstonensis</name>
    <dbReference type="NCBI Taxonomy" id="3028027"/>
    <lineage>
        <taxon>Eukaryota</taxon>
        <taxon>Rhodophyta</taxon>
        <taxon>Bangiophyceae</taxon>
        <taxon>Galdieriales</taxon>
        <taxon>Galdieriaceae</taxon>
        <taxon>Galdieria</taxon>
    </lineage>
</organism>
<comment type="similarity">
    <text evidence="1">Belongs to the DNA photolyase class-1 family.</text>
</comment>
<dbReference type="Proteomes" id="UP001300502">
    <property type="component" value="Unassembled WGS sequence"/>
</dbReference>
<keyword evidence="3 4" id="KW-0274">FAD</keyword>
<dbReference type="InterPro" id="IPR006050">
    <property type="entry name" value="DNA_photolyase_N"/>
</dbReference>
<dbReference type="GO" id="GO:0032922">
    <property type="term" value="P:circadian regulation of gene expression"/>
    <property type="evidence" value="ECO:0007669"/>
    <property type="project" value="TreeGrafter"/>
</dbReference>
<dbReference type="GO" id="GO:0043153">
    <property type="term" value="P:entrainment of circadian clock by photoperiod"/>
    <property type="evidence" value="ECO:0007669"/>
    <property type="project" value="TreeGrafter"/>
</dbReference>